<name>A0A1R1XUT4_9FUNG</name>
<proteinExistence type="predicted"/>
<dbReference type="AlphaFoldDB" id="A0A1R1XUT4"/>
<feature type="non-terminal residue" evidence="1">
    <location>
        <position position="191"/>
    </location>
</feature>
<dbReference type="Proteomes" id="UP000187283">
    <property type="component" value="Unassembled WGS sequence"/>
</dbReference>
<evidence type="ECO:0000313" key="2">
    <source>
        <dbReference type="Proteomes" id="UP000187283"/>
    </source>
</evidence>
<sequence length="191" mass="21541">MNNANISQEMLQEILNRLTVLEESSAQPETASIQESVDMDPQVSYITERPLPADMELYKELQEALLTVTEDFLKSPLSDINRKKFFAAIPRNSAMDYDPPAVNVKLSSNARRIDTAMYDAQYRLSAITRPIDFFVHECIQGGNQVPISKVIEFANSIRILLADTATHLSQCRINQAYRDAGVETDTPQLYP</sequence>
<evidence type="ECO:0000313" key="1">
    <source>
        <dbReference type="EMBL" id="OMJ18365.1"/>
    </source>
</evidence>
<keyword evidence="2" id="KW-1185">Reference proteome</keyword>
<reference evidence="1 2" key="1">
    <citation type="submission" date="2017-01" db="EMBL/GenBank/DDBJ databases">
        <authorList>
            <person name="Mah S.A."/>
            <person name="Swanson W.J."/>
            <person name="Moy G.W."/>
            <person name="Vacquier V.D."/>
        </authorList>
    </citation>
    <scope>NUCLEOTIDE SEQUENCE [LARGE SCALE GENOMIC DNA]</scope>
    <source>
        <strain evidence="1 2">GSMNP</strain>
    </source>
</reference>
<gene>
    <name evidence="1" type="ORF">AYI70_g5392</name>
</gene>
<dbReference type="EMBL" id="LSSN01001773">
    <property type="protein sequence ID" value="OMJ18365.1"/>
    <property type="molecule type" value="Genomic_DNA"/>
</dbReference>
<comment type="caution">
    <text evidence="1">The sequence shown here is derived from an EMBL/GenBank/DDBJ whole genome shotgun (WGS) entry which is preliminary data.</text>
</comment>
<protein>
    <submittedName>
        <fullName evidence="1">Uncharacterized protein</fullName>
    </submittedName>
</protein>
<accession>A0A1R1XUT4</accession>
<organism evidence="1 2">
    <name type="scientific">Smittium culicis</name>
    <dbReference type="NCBI Taxonomy" id="133412"/>
    <lineage>
        <taxon>Eukaryota</taxon>
        <taxon>Fungi</taxon>
        <taxon>Fungi incertae sedis</taxon>
        <taxon>Zoopagomycota</taxon>
        <taxon>Kickxellomycotina</taxon>
        <taxon>Harpellomycetes</taxon>
        <taxon>Harpellales</taxon>
        <taxon>Legeriomycetaceae</taxon>
        <taxon>Smittium</taxon>
    </lineage>
</organism>